<keyword evidence="3" id="KW-1185">Reference proteome</keyword>
<evidence type="ECO:0000313" key="2">
    <source>
        <dbReference type="EMBL" id="AWN47184.1"/>
    </source>
</evidence>
<keyword evidence="1" id="KW-0812">Transmembrane</keyword>
<reference evidence="2 3" key="1">
    <citation type="submission" date="2018-05" db="EMBL/GenBank/DDBJ databases">
        <title>Complete Genome Sequence of Methylobacterium sp. 17Sr1-28.</title>
        <authorList>
            <person name="Srinivasan S."/>
        </authorList>
    </citation>
    <scope>NUCLEOTIDE SEQUENCE [LARGE SCALE GENOMIC DNA]</scope>
    <source>
        <strain evidence="2 3">17Sr1-28</strain>
    </source>
</reference>
<organism evidence="2 3">
    <name type="scientific">Methylobacterium terrae</name>
    <dbReference type="NCBI Taxonomy" id="2202827"/>
    <lineage>
        <taxon>Bacteria</taxon>
        <taxon>Pseudomonadati</taxon>
        <taxon>Pseudomonadota</taxon>
        <taxon>Alphaproteobacteria</taxon>
        <taxon>Hyphomicrobiales</taxon>
        <taxon>Methylobacteriaceae</taxon>
        <taxon>Methylobacterium</taxon>
    </lineage>
</organism>
<evidence type="ECO:0000256" key="1">
    <source>
        <dbReference type="SAM" id="Phobius"/>
    </source>
</evidence>
<dbReference type="RefSeq" id="WP_109959515.1">
    <property type="nucleotide sequence ID" value="NZ_CP029553.1"/>
</dbReference>
<keyword evidence="1" id="KW-0472">Membrane</keyword>
<evidence type="ECO:0000313" key="3">
    <source>
        <dbReference type="Proteomes" id="UP000245444"/>
    </source>
</evidence>
<dbReference type="Proteomes" id="UP000245444">
    <property type="component" value="Chromosome"/>
</dbReference>
<protein>
    <submittedName>
        <fullName evidence="2">Uncharacterized protein</fullName>
    </submittedName>
</protein>
<dbReference type="AlphaFoldDB" id="A0A2U8WLQ6"/>
<dbReference type="EMBL" id="CP029553">
    <property type="protein sequence ID" value="AWN47184.1"/>
    <property type="molecule type" value="Genomic_DNA"/>
</dbReference>
<dbReference type="KEGG" id="mtea:DK419_13370"/>
<feature type="transmembrane region" description="Helical" evidence="1">
    <location>
        <begin position="121"/>
        <end position="149"/>
    </location>
</feature>
<accession>A0A2U8WLQ6</accession>
<proteinExistence type="predicted"/>
<sequence>MLTEAQDRDLARYLDLHAGLNRPLPHLEIADRRAQRDRHEQIATAYAAQVREAIPTVSDELLDDWRRAAESYGARVIVGDLPGDELARLCDEELAGRRVSIPHIDADAVSRAILTDRADRIAANAAAAVGAVAGIVALGAAAQVVALFVGSIL</sequence>
<keyword evidence="1" id="KW-1133">Transmembrane helix</keyword>
<gene>
    <name evidence="2" type="ORF">DK419_13370</name>
</gene>
<name>A0A2U8WLQ6_9HYPH</name>